<feature type="compositionally biased region" description="Polar residues" evidence="14">
    <location>
        <begin position="413"/>
        <end position="423"/>
    </location>
</feature>
<evidence type="ECO:0000256" key="1">
    <source>
        <dbReference type="ARBA" id="ARBA00000085"/>
    </source>
</evidence>
<dbReference type="SMART" id="SM00387">
    <property type="entry name" value="HATPase_c"/>
    <property type="match status" value="1"/>
</dbReference>
<dbReference type="PRINTS" id="PR00344">
    <property type="entry name" value="BCTRLSENSOR"/>
</dbReference>
<evidence type="ECO:0000256" key="3">
    <source>
        <dbReference type="ARBA" id="ARBA00004236"/>
    </source>
</evidence>
<evidence type="ECO:0000256" key="6">
    <source>
        <dbReference type="ARBA" id="ARBA00022679"/>
    </source>
</evidence>
<dbReference type="Gene3D" id="3.30.565.10">
    <property type="entry name" value="Histidine kinase-like ATPase, C-terminal domain"/>
    <property type="match status" value="1"/>
</dbReference>
<dbReference type="CDD" id="cd00082">
    <property type="entry name" value="HisKA"/>
    <property type="match status" value="1"/>
</dbReference>
<dbReference type="GO" id="GO:0005737">
    <property type="term" value="C:cytoplasm"/>
    <property type="evidence" value="ECO:0007669"/>
    <property type="project" value="UniProtKB-ARBA"/>
</dbReference>
<proteinExistence type="predicted"/>
<evidence type="ECO:0000259" key="16">
    <source>
        <dbReference type="PROSITE" id="PS50109"/>
    </source>
</evidence>
<evidence type="ECO:0000256" key="12">
    <source>
        <dbReference type="ARBA" id="ARBA00023012"/>
    </source>
</evidence>
<keyword evidence="13 15" id="KW-0472">Membrane</keyword>
<evidence type="ECO:0000256" key="2">
    <source>
        <dbReference type="ARBA" id="ARBA00004141"/>
    </source>
</evidence>
<feature type="transmembrane region" description="Helical" evidence="15">
    <location>
        <begin position="461"/>
        <end position="481"/>
    </location>
</feature>
<dbReference type="PANTHER" id="PTHR45569">
    <property type="entry name" value="SENSOR PROTEIN KDPD"/>
    <property type="match status" value="1"/>
</dbReference>
<keyword evidence="10" id="KW-0067">ATP-binding</keyword>
<dbReference type="Pfam" id="PF13493">
    <property type="entry name" value="DUF4118"/>
    <property type="match status" value="1"/>
</dbReference>
<evidence type="ECO:0000256" key="9">
    <source>
        <dbReference type="ARBA" id="ARBA00022777"/>
    </source>
</evidence>
<dbReference type="Pfam" id="PF02702">
    <property type="entry name" value="KdpD"/>
    <property type="match status" value="1"/>
</dbReference>
<evidence type="ECO:0000256" key="5">
    <source>
        <dbReference type="ARBA" id="ARBA00022553"/>
    </source>
</evidence>
<evidence type="ECO:0000256" key="7">
    <source>
        <dbReference type="ARBA" id="ARBA00022692"/>
    </source>
</evidence>
<dbReference type="InterPro" id="IPR014729">
    <property type="entry name" value="Rossmann-like_a/b/a_fold"/>
</dbReference>
<dbReference type="InterPro" id="IPR052023">
    <property type="entry name" value="Histidine_kinase_KdpD"/>
</dbReference>
<dbReference type="EMBL" id="PHQP01000042">
    <property type="protein sequence ID" value="RAV33846.1"/>
    <property type="molecule type" value="Genomic_DNA"/>
</dbReference>
<feature type="compositionally biased region" description="Low complexity" evidence="14">
    <location>
        <begin position="403"/>
        <end position="412"/>
    </location>
</feature>
<dbReference type="SUPFAM" id="SSF47384">
    <property type="entry name" value="Homodimeric domain of signal transducing histidine kinase"/>
    <property type="match status" value="1"/>
</dbReference>
<reference evidence="17 18" key="1">
    <citation type="journal article" date="2018" name="Syst. Appl. Microbiol.">
        <title>Corynebacterium heidelbergense sp. nov., isolated from the preen glands of Egyptian geese (Alopochen aegyptiacus).</title>
        <authorList>
            <person name="Braun M.S."/>
            <person name="Wang E."/>
            <person name="Zimmermann S."/>
            <person name="Wink M."/>
        </authorList>
    </citation>
    <scope>NUCLEOTIDE SEQUENCE [LARGE SCALE GENOMIC DNA]</scope>
    <source>
        <strain evidence="17 18">DSM 104638</strain>
    </source>
</reference>
<comment type="caution">
    <text evidence="17">The sequence shown here is derived from an EMBL/GenBank/DDBJ whole genome shotgun (WGS) entry which is preliminary data.</text>
</comment>
<dbReference type="InterPro" id="IPR036890">
    <property type="entry name" value="HATPase_C_sf"/>
</dbReference>
<dbReference type="InterPro" id="IPR036097">
    <property type="entry name" value="HisK_dim/P_sf"/>
</dbReference>
<evidence type="ECO:0000256" key="4">
    <source>
        <dbReference type="ARBA" id="ARBA00012438"/>
    </source>
</evidence>
<dbReference type="PROSITE" id="PS50109">
    <property type="entry name" value="HIS_KIN"/>
    <property type="match status" value="1"/>
</dbReference>
<dbReference type="FunFam" id="3.40.50.300:FF:000483">
    <property type="entry name" value="Sensor histidine kinase KdpD"/>
    <property type="match status" value="1"/>
</dbReference>
<feature type="transmembrane region" description="Helical" evidence="15">
    <location>
        <begin position="541"/>
        <end position="561"/>
    </location>
</feature>
<name>A0A364VBA3_9CORY</name>
<keyword evidence="6" id="KW-0808">Transferase</keyword>
<feature type="domain" description="Histidine kinase" evidence="16">
    <location>
        <begin position="706"/>
        <end position="928"/>
    </location>
</feature>
<dbReference type="Proteomes" id="UP000251047">
    <property type="component" value="Unassembled WGS sequence"/>
</dbReference>
<dbReference type="InterPro" id="IPR003661">
    <property type="entry name" value="HisK_dim/P_dom"/>
</dbReference>
<dbReference type="GO" id="GO:0005524">
    <property type="term" value="F:ATP binding"/>
    <property type="evidence" value="ECO:0007669"/>
    <property type="project" value="UniProtKB-KW"/>
</dbReference>
<keyword evidence="9 17" id="KW-0418">Kinase</keyword>
<dbReference type="InterPro" id="IPR005467">
    <property type="entry name" value="His_kinase_dom"/>
</dbReference>
<dbReference type="SUPFAM" id="SSF52402">
    <property type="entry name" value="Adenine nucleotide alpha hydrolases-like"/>
    <property type="match status" value="1"/>
</dbReference>
<protein>
    <recommendedName>
        <fullName evidence="4">histidine kinase</fullName>
        <ecNumber evidence="4">2.7.13.3</ecNumber>
    </recommendedName>
</protein>
<evidence type="ECO:0000313" key="17">
    <source>
        <dbReference type="EMBL" id="RAV33846.1"/>
    </source>
</evidence>
<dbReference type="Pfam" id="PF02518">
    <property type="entry name" value="HATPase_c"/>
    <property type="match status" value="1"/>
</dbReference>
<dbReference type="RefSeq" id="WP_112769667.1">
    <property type="nucleotide sequence ID" value="NZ_CP063191.1"/>
</dbReference>
<keyword evidence="12" id="KW-0902">Two-component regulatory system</keyword>
<sequence>MAQRGKLKVYLGFAPGVGKTCAMLSEAHDLQARGHDVLIGLVEDHGRERTRKLVEGLPVLPRLEYAHRGGTYTELDVEAALEAHPEIILVDELAHTVVGYGEVSDTRSGESKRWHDVYTLLDAGIDVISTMNIQHLESLNDVVAAVTGTRQRETVPDQVLRDADEIELVDLSPDALRIRLARGEVYRQEQAEAALAKYFRVGNLTALRELALLWLADKVDEGLERYRADQEIQETWPTRERVVVSVQANASAERLIRRGARITGRVAGREMFVVHVAGDDDGLRSDVPRVLKRLQSMTESLGGEWRVLVGDDVPETLLQFARNINASQLVIGFSGRIRSMFGGGTSKRIIDGSGPIDVHIVSTNAPFRENPGSAEPSPIPSAKKGTGGLALLGLSPSESKPIAARPAARPSALGTTGSKSARSTVRRRSKVSLEKRLSTPRPLKWRSRFSGELRLSPSRRLIGWLIGVLGPILLTAAVVPFEPALRYLGAILLGYLTIAVFAGLAAGIWPAMVCVLLGTLLANWFLTQPVHTFTVTKPENIVQLILFAIIAASVSWIVHVAERRQALATQRLGQAVVLSDLARGVINEGDNLNQLLQRLRQTFALKRVDLQRYVPERKKWVTIETTSEDGISAPWDGGKDPVRVRASQGLRIVVGGRQLSPADLAMIEAHGARITAIIDRQQMEAMRRATAALEAGNRVGTALLAAVSHDLRTPLAGIKAAVSSLSMDDVELDEESRKILIETIESSADRLETVVGNLLDMSRLRSNAVSVQRRVLPVTEVLDAVQNELPEAAGYMDVDVDPETLAVLGDAGLVQRIIANIVVNGRKYAPQSRLTVLARPGGVLGESEASGAAVEIRVIDHGPGIPEDMMQDVFTPFQRLGDQTATTNGLGLGLAVARGFAEAMGGTLAAEQTPGGGATLVLELPRATEADVAENDRERAEA</sequence>
<dbReference type="AlphaFoldDB" id="A0A364VBA3"/>
<dbReference type="InterPro" id="IPR003852">
    <property type="entry name" value="Sig_transdc_His_kinase_KdpD_N"/>
</dbReference>
<comment type="catalytic activity">
    <reaction evidence="1">
        <text>ATP + protein L-histidine = ADP + protein N-phospho-L-histidine.</text>
        <dbReference type="EC" id="2.7.13.3"/>
    </reaction>
</comment>
<accession>A0A364VBA3</accession>
<dbReference type="Gene3D" id="1.10.287.130">
    <property type="match status" value="1"/>
</dbReference>
<dbReference type="SUPFAM" id="SSF55874">
    <property type="entry name" value="ATPase domain of HSP90 chaperone/DNA topoisomerase II/histidine kinase"/>
    <property type="match status" value="1"/>
</dbReference>
<dbReference type="InterPro" id="IPR038318">
    <property type="entry name" value="KdpD_sf"/>
</dbReference>
<dbReference type="InterPro" id="IPR025201">
    <property type="entry name" value="KdpD_TM"/>
</dbReference>
<keyword evidence="5" id="KW-0597">Phosphoprotein</keyword>
<dbReference type="InterPro" id="IPR027417">
    <property type="entry name" value="P-loop_NTPase"/>
</dbReference>
<feature type="region of interest" description="Disordered" evidence="14">
    <location>
        <begin position="400"/>
        <end position="433"/>
    </location>
</feature>
<dbReference type="InterPro" id="IPR003594">
    <property type="entry name" value="HATPase_dom"/>
</dbReference>
<dbReference type="Gene3D" id="3.40.50.300">
    <property type="entry name" value="P-loop containing nucleotide triphosphate hydrolases"/>
    <property type="match status" value="1"/>
</dbReference>
<organism evidence="17 18">
    <name type="scientific">Corynebacterium heidelbergense</name>
    <dbReference type="NCBI Taxonomy" id="2055947"/>
    <lineage>
        <taxon>Bacteria</taxon>
        <taxon>Bacillati</taxon>
        <taxon>Actinomycetota</taxon>
        <taxon>Actinomycetes</taxon>
        <taxon>Mycobacteriales</taxon>
        <taxon>Corynebacteriaceae</taxon>
        <taxon>Corynebacterium</taxon>
    </lineage>
</organism>
<dbReference type="OrthoDB" id="9806130at2"/>
<dbReference type="PANTHER" id="PTHR45569:SF1">
    <property type="entry name" value="SENSOR PROTEIN KDPD"/>
    <property type="match status" value="1"/>
</dbReference>
<evidence type="ECO:0000256" key="11">
    <source>
        <dbReference type="ARBA" id="ARBA00022989"/>
    </source>
</evidence>
<evidence type="ECO:0000256" key="8">
    <source>
        <dbReference type="ARBA" id="ARBA00022741"/>
    </source>
</evidence>
<dbReference type="SMART" id="SM00388">
    <property type="entry name" value="HisKA"/>
    <property type="match status" value="1"/>
</dbReference>
<gene>
    <name evidence="17" type="ORF">CWC39_06345</name>
</gene>
<keyword evidence="8" id="KW-0547">Nucleotide-binding</keyword>
<dbReference type="Pfam" id="PF00512">
    <property type="entry name" value="HisKA"/>
    <property type="match status" value="1"/>
</dbReference>
<evidence type="ECO:0000256" key="15">
    <source>
        <dbReference type="SAM" id="Phobius"/>
    </source>
</evidence>
<dbReference type="GO" id="GO:0005886">
    <property type="term" value="C:plasma membrane"/>
    <property type="evidence" value="ECO:0007669"/>
    <property type="project" value="UniProtKB-SubCell"/>
</dbReference>
<evidence type="ECO:0000256" key="10">
    <source>
        <dbReference type="ARBA" id="ARBA00022840"/>
    </source>
</evidence>
<evidence type="ECO:0000313" key="18">
    <source>
        <dbReference type="Proteomes" id="UP000251047"/>
    </source>
</evidence>
<comment type="subcellular location">
    <subcellularLocation>
        <location evidence="3">Cell membrane</location>
    </subcellularLocation>
    <subcellularLocation>
        <location evidence="2">Membrane</location>
        <topology evidence="2">Multi-pass membrane protein</topology>
    </subcellularLocation>
</comment>
<dbReference type="GO" id="GO:0000155">
    <property type="term" value="F:phosphorelay sensor kinase activity"/>
    <property type="evidence" value="ECO:0007669"/>
    <property type="project" value="InterPro"/>
</dbReference>
<keyword evidence="7 15" id="KW-0812">Transmembrane</keyword>
<dbReference type="InterPro" id="IPR004358">
    <property type="entry name" value="Sig_transdc_His_kin-like_C"/>
</dbReference>
<dbReference type="Gene3D" id="3.40.50.620">
    <property type="entry name" value="HUPs"/>
    <property type="match status" value="1"/>
</dbReference>
<evidence type="ECO:0000256" key="14">
    <source>
        <dbReference type="SAM" id="MobiDB-lite"/>
    </source>
</evidence>
<keyword evidence="11 15" id="KW-1133">Transmembrane helix</keyword>
<evidence type="ECO:0000256" key="13">
    <source>
        <dbReference type="ARBA" id="ARBA00023136"/>
    </source>
</evidence>
<dbReference type="EC" id="2.7.13.3" evidence="4"/>
<feature type="transmembrane region" description="Helical" evidence="15">
    <location>
        <begin position="493"/>
        <end position="521"/>
    </location>
</feature>
<dbReference type="Gene3D" id="1.20.120.620">
    <property type="entry name" value="Backbone structure of the membrane domain of e. Coli histidine kinase receptor kdpd"/>
    <property type="match status" value="1"/>
</dbReference>